<name>A0ABP3ULS7_9CLOT</name>
<evidence type="ECO:0000256" key="6">
    <source>
        <dbReference type="ARBA" id="ARBA00023239"/>
    </source>
</evidence>
<gene>
    <name evidence="8 10" type="primary">trpA</name>
    <name evidence="10" type="ORF">GCM10008906_15200</name>
</gene>
<dbReference type="InterPro" id="IPR002028">
    <property type="entry name" value="Trp_synthase_suA"/>
</dbReference>
<feature type="active site" description="Proton acceptor" evidence="8">
    <location>
        <position position="49"/>
    </location>
</feature>
<dbReference type="Gene3D" id="3.20.20.70">
    <property type="entry name" value="Aldolase class I"/>
    <property type="match status" value="1"/>
</dbReference>
<organism evidence="10 11">
    <name type="scientific">Clostridium oceanicum</name>
    <dbReference type="NCBI Taxonomy" id="1543"/>
    <lineage>
        <taxon>Bacteria</taxon>
        <taxon>Bacillati</taxon>
        <taxon>Bacillota</taxon>
        <taxon>Clostridia</taxon>
        <taxon>Eubacteriales</taxon>
        <taxon>Clostridiaceae</taxon>
        <taxon>Clostridium</taxon>
    </lineage>
</organism>
<dbReference type="Pfam" id="PF00290">
    <property type="entry name" value="Trp_syntA"/>
    <property type="match status" value="1"/>
</dbReference>
<dbReference type="InterPro" id="IPR013785">
    <property type="entry name" value="Aldolase_TIM"/>
</dbReference>
<evidence type="ECO:0000256" key="3">
    <source>
        <dbReference type="ARBA" id="ARBA00022605"/>
    </source>
</evidence>
<dbReference type="InterPro" id="IPR018204">
    <property type="entry name" value="Trp_synthase_alpha_AS"/>
</dbReference>
<dbReference type="Proteomes" id="UP001501510">
    <property type="component" value="Unassembled WGS sequence"/>
</dbReference>
<dbReference type="RefSeq" id="WP_343760473.1">
    <property type="nucleotide sequence ID" value="NZ_BAAACG010000008.1"/>
</dbReference>
<feature type="active site" description="Proton acceptor" evidence="8">
    <location>
        <position position="60"/>
    </location>
</feature>
<protein>
    <recommendedName>
        <fullName evidence="8">Tryptophan synthase alpha chain</fullName>
        <ecNumber evidence="8">4.2.1.20</ecNumber>
    </recommendedName>
</protein>
<sequence>MNRIDKKFNELKSQNKKALITYVTAGDPSIDKTEEIIYAKEKGGASVIEIGIPFSDPLADGPVIQNAAQNALENGVKVNQIFKCIENVRENTEIPLVFLVYFNTILAYGVEEFVKECNDVGIDGLIIPDLPYEEQEEIMKYIKGSDVALIPLIAPTSKDRIKDIVKDKNGFVYCISSLGVTGMKDGFYKEVDEFLSSVREYTNLPIAVGFGISTKEDVKRFSGLVDGVIVGSAIVKKVSDSNGDPKEVEKFVKELSSGLNYNK</sequence>
<dbReference type="EC" id="4.2.1.20" evidence="8"/>
<evidence type="ECO:0000313" key="10">
    <source>
        <dbReference type="EMBL" id="GAA0738144.1"/>
    </source>
</evidence>
<dbReference type="EMBL" id="BAAACG010000008">
    <property type="protein sequence ID" value="GAA0738144.1"/>
    <property type="molecule type" value="Genomic_DNA"/>
</dbReference>
<keyword evidence="11" id="KW-1185">Reference proteome</keyword>
<evidence type="ECO:0000256" key="9">
    <source>
        <dbReference type="RuleBase" id="RU003662"/>
    </source>
</evidence>
<evidence type="ECO:0000256" key="1">
    <source>
        <dbReference type="ARBA" id="ARBA00004733"/>
    </source>
</evidence>
<proteinExistence type="inferred from homology"/>
<keyword evidence="6 8" id="KW-0456">Lyase</keyword>
<comment type="catalytic activity">
    <reaction evidence="7 8">
        <text>(1S,2R)-1-C-(indol-3-yl)glycerol 3-phosphate + L-serine = D-glyceraldehyde 3-phosphate + L-tryptophan + H2O</text>
        <dbReference type="Rhea" id="RHEA:10532"/>
        <dbReference type="ChEBI" id="CHEBI:15377"/>
        <dbReference type="ChEBI" id="CHEBI:33384"/>
        <dbReference type="ChEBI" id="CHEBI:57912"/>
        <dbReference type="ChEBI" id="CHEBI:58866"/>
        <dbReference type="ChEBI" id="CHEBI:59776"/>
        <dbReference type="EC" id="4.2.1.20"/>
    </reaction>
</comment>
<comment type="subunit">
    <text evidence="2 8">Tetramer of two alpha and two beta chains.</text>
</comment>
<reference evidence="11" key="1">
    <citation type="journal article" date="2019" name="Int. J. Syst. Evol. Microbiol.">
        <title>The Global Catalogue of Microorganisms (GCM) 10K type strain sequencing project: providing services to taxonomists for standard genome sequencing and annotation.</title>
        <authorList>
            <consortium name="The Broad Institute Genomics Platform"/>
            <consortium name="The Broad Institute Genome Sequencing Center for Infectious Disease"/>
            <person name="Wu L."/>
            <person name="Ma J."/>
        </authorList>
    </citation>
    <scope>NUCLEOTIDE SEQUENCE [LARGE SCALE GENOMIC DNA]</scope>
    <source>
        <strain evidence="11">JCM 1407</strain>
    </source>
</reference>
<comment type="caution">
    <text evidence="10">The sequence shown here is derived from an EMBL/GenBank/DDBJ whole genome shotgun (WGS) entry which is preliminary data.</text>
</comment>
<dbReference type="PANTHER" id="PTHR43406:SF1">
    <property type="entry name" value="TRYPTOPHAN SYNTHASE ALPHA CHAIN, CHLOROPLASTIC"/>
    <property type="match status" value="1"/>
</dbReference>
<comment type="similarity">
    <text evidence="8 9">Belongs to the TrpA family.</text>
</comment>
<evidence type="ECO:0000256" key="4">
    <source>
        <dbReference type="ARBA" id="ARBA00022822"/>
    </source>
</evidence>
<keyword evidence="3 8" id="KW-0028">Amino-acid biosynthesis</keyword>
<dbReference type="HAMAP" id="MF_00131">
    <property type="entry name" value="Trp_synth_alpha"/>
    <property type="match status" value="1"/>
</dbReference>
<comment type="pathway">
    <text evidence="1 8">Amino-acid biosynthesis; L-tryptophan biosynthesis; L-tryptophan from chorismate: step 5/5.</text>
</comment>
<keyword evidence="4 8" id="KW-0822">Tryptophan biosynthesis</keyword>
<evidence type="ECO:0000256" key="2">
    <source>
        <dbReference type="ARBA" id="ARBA00011270"/>
    </source>
</evidence>
<accession>A0ABP3ULS7</accession>
<dbReference type="PROSITE" id="PS00167">
    <property type="entry name" value="TRP_SYNTHASE_ALPHA"/>
    <property type="match status" value="1"/>
</dbReference>
<evidence type="ECO:0000256" key="8">
    <source>
        <dbReference type="HAMAP-Rule" id="MF_00131"/>
    </source>
</evidence>
<dbReference type="SUPFAM" id="SSF51366">
    <property type="entry name" value="Ribulose-phoshate binding barrel"/>
    <property type="match status" value="1"/>
</dbReference>
<evidence type="ECO:0000313" key="11">
    <source>
        <dbReference type="Proteomes" id="UP001501510"/>
    </source>
</evidence>
<comment type="function">
    <text evidence="8">The alpha subunit is responsible for the aldol cleavage of indoleglycerol phosphate to indole and glyceraldehyde 3-phosphate.</text>
</comment>
<dbReference type="PANTHER" id="PTHR43406">
    <property type="entry name" value="TRYPTOPHAN SYNTHASE, ALPHA CHAIN"/>
    <property type="match status" value="1"/>
</dbReference>
<evidence type="ECO:0000256" key="5">
    <source>
        <dbReference type="ARBA" id="ARBA00023141"/>
    </source>
</evidence>
<evidence type="ECO:0000256" key="7">
    <source>
        <dbReference type="ARBA" id="ARBA00049047"/>
    </source>
</evidence>
<dbReference type="CDD" id="cd04724">
    <property type="entry name" value="Tryptophan_synthase_alpha"/>
    <property type="match status" value="1"/>
</dbReference>
<dbReference type="NCBIfam" id="TIGR00262">
    <property type="entry name" value="trpA"/>
    <property type="match status" value="1"/>
</dbReference>
<keyword evidence="5 8" id="KW-0057">Aromatic amino acid biosynthesis</keyword>
<dbReference type="InterPro" id="IPR011060">
    <property type="entry name" value="RibuloseP-bd_barrel"/>
</dbReference>